<dbReference type="RefSeq" id="WP_267541331.1">
    <property type="nucleotide sequence ID" value="NZ_JAPNKA010000001.1"/>
</dbReference>
<gene>
    <name evidence="1" type="ORF">OV287_50825</name>
</gene>
<name>A0ABT4AM66_9BACT</name>
<protein>
    <submittedName>
        <fullName evidence="1">Uncharacterized protein</fullName>
    </submittedName>
</protein>
<proteinExistence type="predicted"/>
<comment type="caution">
    <text evidence="1">The sequence shown here is derived from an EMBL/GenBank/DDBJ whole genome shotgun (WGS) entry which is preliminary data.</text>
</comment>
<organism evidence="1 2">
    <name type="scientific">Archangium lansingense</name>
    <dbReference type="NCBI Taxonomy" id="2995310"/>
    <lineage>
        <taxon>Bacteria</taxon>
        <taxon>Pseudomonadati</taxon>
        <taxon>Myxococcota</taxon>
        <taxon>Myxococcia</taxon>
        <taxon>Myxococcales</taxon>
        <taxon>Cystobacterineae</taxon>
        <taxon>Archangiaceae</taxon>
        <taxon>Archangium</taxon>
    </lineage>
</organism>
<dbReference type="EMBL" id="JAPNKA010000001">
    <property type="protein sequence ID" value="MCY1082775.1"/>
    <property type="molecule type" value="Genomic_DNA"/>
</dbReference>
<accession>A0ABT4AM66</accession>
<keyword evidence="2" id="KW-1185">Reference proteome</keyword>
<dbReference type="Proteomes" id="UP001207654">
    <property type="component" value="Unassembled WGS sequence"/>
</dbReference>
<evidence type="ECO:0000313" key="2">
    <source>
        <dbReference type="Proteomes" id="UP001207654"/>
    </source>
</evidence>
<sequence length="346" mass="38502">MNTFPAPAYAALCQWTLRVSGVPFANSAIILRAGCEPSRSRELLAELERLHAEFQTTPNQLWGSSSKIAAAYKALKIHELSGWEQTELEVQEGIASGRYREWSTAGRSQVLDGPREDELLLLVVHGGIELARPLLLRYAEVHWGTIPALWARWIATGQIDVAEARRLAGEPSSLPKSPSTVHIRLPLFFLEPEPARAREALAHGAAPKDREPGDKPVKTLPKLLAQLIAFWEGKLSREVLEKSFAAWFAYCYHPESPSNLPEKIGPAFLYGRYLEPLPAHVLVERIKQHLPMFSEKRRKARAPRVADVRAVMEPLEAAMGFLSRGEGLRISPEGSPEVVLGPWGRV</sequence>
<reference evidence="1 2" key="1">
    <citation type="submission" date="2022-11" db="EMBL/GenBank/DDBJ databases">
        <title>Minimal conservation of predation-associated metabolite biosynthetic gene clusters underscores biosynthetic potential of Myxococcota including descriptions for ten novel species: Archangium lansinium sp. nov., Myxococcus landrumus sp. nov., Nannocystis bai.</title>
        <authorList>
            <person name="Ahearne A."/>
            <person name="Stevens C."/>
            <person name="Phillips K."/>
        </authorList>
    </citation>
    <scope>NUCLEOTIDE SEQUENCE [LARGE SCALE GENOMIC DNA]</scope>
    <source>
        <strain evidence="1 2">MIWBW</strain>
    </source>
</reference>
<evidence type="ECO:0000313" key="1">
    <source>
        <dbReference type="EMBL" id="MCY1082775.1"/>
    </source>
</evidence>